<accession>F8MCA8</accession>
<proteinExistence type="predicted"/>
<protein>
    <submittedName>
        <fullName evidence="1">Uncharacterized protein</fullName>
    </submittedName>
</protein>
<evidence type="ECO:0000313" key="1">
    <source>
        <dbReference type="EMBL" id="EGO61263.1"/>
    </source>
</evidence>
<dbReference type="EMBL" id="GL891302">
    <property type="protein sequence ID" value="EGO61263.1"/>
    <property type="molecule type" value="Genomic_DNA"/>
</dbReference>
<organism evidence="1 2">
    <name type="scientific">Neurospora tetrasperma (strain FGSC 2508 / ATCC MYA-4615 / P0657)</name>
    <dbReference type="NCBI Taxonomy" id="510951"/>
    <lineage>
        <taxon>Eukaryota</taxon>
        <taxon>Fungi</taxon>
        <taxon>Dikarya</taxon>
        <taxon>Ascomycota</taxon>
        <taxon>Pezizomycotina</taxon>
        <taxon>Sordariomycetes</taxon>
        <taxon>Sordariomycetidae</taxon>
        <taxon>Sordariales</taxon>
        <taxon>Sordariaceae</taxon>
        <taxon>Neurospora</taxon>
    </lineage>
</organism>
<keyword evidence="2" id="KW-1185">Reference proteome</keyword>
<sequence length="174" mass="19543">MNLDFAALRNKNKVLDSHPCLAVLVQPGRILVLDQIVKSSADHCDRLVGCPEHVDGIHYVVRLALDEGRIRERRKRRKEGSAGHEEGVNEVWLADVEHLHYVLFGDGRAGVAGPVDRADDAVLNRVEHQLQRAHDAAALIRVDHVQVCDLRSSIVRRDQKVKFSQPQLLLEHGI</sequence>
<dbReference type="GeneID" id="20829960"/>
<dbReference type="HOGENOM" id="CLU_1540484_0_0_1"/>
<evidence type="ECO:0000313" key="2">
    <source>
        <dbReference type="Proteomes" id="UP000008065"/>
    </source>
</evidence>
<gene>
    <name evidence="1" type="ORF">NEUTE1DRAFT_77143</name>
</gene>
<dbReference type="RefSeq" id="XP_009848360.1">
    <property type="nucleotide sequence ID" value="XM_009850058.1"/>
</dbReference>
<dbReference type="AlphaFoldDB" id="F8MCA8"/>
<dbReference type="KEGG" id="nte:NEUTE1DRAFT77143"/>
<reference evidence="2" key="1">
    <citation type="journal article" date="2011" name="Genetics">
        <title>Massive changes in genome architecture accompany the transition to self-fertility in the filamentous fungus Neurospora tetrasperma.</title>
        <authorList>
            <person name="Ellison C.E."/>
            <person name="Stajich J.E."/>
            <person name="Jacobson D.J."/>
            <person name="Natvig D.O."/>
            <person name="Lapidus A."/>
            <person name="Foster B."/>
            <person name="Aerts A."/>
            <person name="Riley R."/>
            <person name="Lindquist E.A."/>
            <person name="Grigoriev I.V."/>
            <person name="Taylor J.W."/>
        </authorList>
    </citation>
    <scope>NUCLEOTIDE SEQUENCE [LARGE SCALE GENOMIC DNA]</scope>
    <source>
        <strain evidence="2">FGSC 2508 / P0657</strain>
    </source>
</reference>
<dbReference type="VEuPathDB" id="FungiDB:NEUTE1DRAFT_77143"/>
<name>F8MCA8_NEUT8</name>
<dbReference type="Proteomes" id="UP000008065">
    <property type="component" value="Unassembled WGS sequence"/>
</dbReference>